<evidence type="ECO:0000259" key="6">
    <source>
        <dbReference type="PROSITE" id="PS51886"/>
    </source>
</evidence>
<evidence type="ECO:0000256" key="3">
    <source>
        <dbReference type="ARBA" id="ARBA00006731"/>
    </source>
</evidence>
<sequence>MGQSQSAEPPKEVPIEQLSHELALRFAGKCYTHLEVAHYKDNFKTLADHQEDVEYWKEDTLCRFLALPEPLKAGPVLYQMCTYLGAFPFPTLAPCILTREAMLKVITIMTGRYRKVLRRGDQDKVKLLFRSLAVFDRRASMPPSKEKPNMEDLVNEQLPDDMLKEREVEKGLSSHVSGFAIDEPLNDDEDEDDDDLALAALDALDAIEVFKHDYKTDRKINHAMIPVENLKKLIMLLLLIAGIEPLTTLGIYGESLNEDGRLQALSASADAVISAFDPDPNTHGIRYSNFVKTITTTLPDLFEPFSALFEHFLFSKNINLSKHRGEPLSSGTETIHAKPSPIYKSPEDTTFSTILSPTLLSQLSTSLKISTSPTSSSPPLKTIFTSNARFNQLYSTASHGTSLSSFSRQIFSWTSSTLVLINGIHDNQPILLGAYLPEQWREKPHPLTSDSPAKYSSLFQLAPRHAFFPANTYNRNIPYSYFNNKTGIALGCMIPPATSRTGPPPPPVPGAVSILIDGDMETVTFTHDGAAGSGAFVTDPNLELAQQHNPSTTQPKKLTFDLDTLEVWGISSPAGGDAEDGEDEITKQKKRLKWEEDEAARRRGVNFGGDKDGARALLEMAGLVGDKHGNRSGGSV</sequence>
<comment type="subcellular location">
    <subcellularLocation>
        <location evidence="2">Cytoplasm</location>
    </subcellularLocation>
</comment>
<comment type="function">
    <text evidence="1">May be involved in a process influencing telomere capping.</text>
</comment>
<dbReference type="PROSITE" id="PS51886">
    <property type="entry name" value="TLDC"/>
    <property type="match status" value="1"/>
</dbReference>
<evidence type="ECO:0000313" key="8">
    <source>
        <dbReference type="Proteomes" id="UP001172673"/>
    </source>
</evidence>
<organism evidence="7 8">
    <name type="scientific">Cladophialophora chaetospira</name>
    <dbReference type="NCBI Taxonomy" id="386627"/>
    <lineage>
        <taxon>Eukaryota</taxon>
        <taxon>Fungi</taxon>
        <taxon>Dikarya</taxon>
        <taxon>Ascomycota</taxon>
        <taxon>Pezizomycotina</taxon>
        <taxon>Eurotiomycetes</taxon>
        <taxon>Chaetothyriomycetidae</taxon>
        <taxon>Chaetothyriales</taxon>
        <taxon>Herpotrichiellaceae</taxon>
        <taxon>Cladophialophora</taxon>
    </lineage>
</organism>
<protein>
    <recommendedName>
        <fullName evidence="4">Restriction of telomere capping protein 5</fullName>
    </recommendedName>
</protein>
<evidence type="ECO:0000256" key="2">
    <source>
        <dbReference type="ARBA" id="ARBA00004496"/>
    </source>
</evidence>
<accession>A0AA38X1N1</accession>
<reference evidence="7" key="1">
    <citation type="submission" date="2022-10" db="EMBL/GenBank/DDBJ databases">
        <title>Culturing micro-colonial fungi from biological soil crusts in the Mojave desert and describing Neophaeococcomyces mojavensis, and introducing the new genera and species Taxawa tesnikishii.</title>
        <authorList>
            <person name="Kurbessoian T."/>
            <person name="Stajich J.E."/>
        </authorList>
    </citation>
    <scope>NUCLEOTIDE SEQUENCE</scope>
    <source>
        <strain evidence="7">TK_41</strain>
    </source>
</reference>
<dbReference type="PANTHER" id="PTHR23354">
    <property type="entry name" value="NUCLEOLAR PROTEIN 7/ESTROGEN RECEPTOR COACTIVATOR-RELATED"/>
    <property type="match status" value="1"/>
</dbReference>
<dbReference type="AlphaFoldDB" id="A0AA38X1N1"/>
<dbReference type="PANTHER" id="PTHR23354:SF130">
    <property type="entry name" value="RESTRICTION OF TELOMERE CAPPING PROTEIN 5"/>
    <property type="match status" value="1"/>
</dbReference>
<dbReference type="Pfam" id="PF07534">
    <property type="entry name" value="TLD"/>
    <property type="match status" value="1"/>
</dbReference>
<dbReference type="GO" id="GO:0005634">
    <property type="term" value="C:nucleus"/>
    <property type="evidence" value="ECO:0007669"/>
    <property type="project" value="TreeGrafter"/>
</dbReference>
<comment type="similarity">
    <text evidence="3">Belongs to the RTC5 family.</text>
</comment>
<evidence type="ECO:0000256" key="1">
    <source>
        <dbReference type="ARBA" id="ARBA00002738"/>
    </source>
</evidence>
<dbReference type="Proteomes" id="UP001172673">
    <property type="component" value="Unassembled WGS sequence"/>
</dbReference>
<dbReference type="InterPro" id="IPR006571">
    <property type="entry name" value="TLDc_dom"/>
</dbReference>
<comment type="caution">
    <text evidence="7">The sequence shown here is derived from an EMBL/GenBank/DDBJ whole genome shotgun (WGS) entry which is preliminary data.</text>
</comment>
<proteinExistence type="inferred from homology"/>
<name>A0AA38X1N1_9EURO</name>
<dbReference type="GO" id="GO:0005737">
    <property type="term" value="C:cytoplasm"/>
    <property type="evidence" value="ECO:0007669"/>
    <property type="project" value="UniProtKB-SubCell"/>
</dbReference>
<evidence type="ECO:0000313" key="7">
    <source>
        <dbReference type="EMBL" id="KAJ9605142.1"/>
    </source>
</evidence>
<evidence type="ECO:0000256" key="5">
    <source>
        <dbReference type="ARBA" id="ARBA00022490"/>
    </source>
</evidence>
<feature type="domain" description="TLDc" evidence="6">
    <location>
        <begin position="353"/>
        <end position="571"/>
    </location>
</feature>
<gene>
    <name evidence="7" type="primary">RTC5</name>
    <name evidence="7" type="ORF">H2200_010532</name>
</gene>
<evidence type="ECO:0000256" key="4">
    <source>
        <dbReference type="ARBA" id="ARBA00015163"/>
    </source>
</evidence>
<keyword evidence="8" id="KW-1185">Reference proteome</keyword>
<dbReference type="SMART" id="SM00584">
    <property type="entry name" value="TLDc"/>
    <property type="match status" value="1"/>
</dbReference>
<dbReference type="EMBL" id="JAPDRK010000017">
    <property type="protein sequence ID" value="KAJ9605142.1"/>
    <property type="molecule type" value="Genomic_DNA"/>
</dbReference>
<dbReference type="GO" id="GO:0006979">
    <property type="term" value="P:response to oxidative stress"/>
    <property type="evidence" value="ECO:0007669"/>
    <property type="project" value="TreeGrafter"/>
</dbReference>
<keyword evidence="5" id="KW-0963">Cytoplasm</keyword>